<protein>
    <submittedName>
        <fullName evidence="1">Uncharacterized protein</fullName>
    </submittedName>
</protein>
<evidence type="ECO:0000313" key="2">
    <source>
        <dbReference type="Proteomes" id="UP000736328"/>
    </source>
</evidence>
<dbReference type="AlphaFoldDB" id="A0A933IAM5"/>
<dbReference type="EMBL" id="JACQXR010000008">
    <property type="protein sequence ID" value="MBI4725769.1"/>
    <property type="molecule type" value="Genomic_DNA"/>
</dbReference>
<comment type="caution">
    <text evidence="1">The sequence shown here is derived from an EMBL/GenBank/DDBJ whole genome shotgun (WGS) entry which is preliminary data.</text>
</comment>
<organism evidence="1 2">
    <name type="scientific">candidate division TA06 bacterium</name>
    <dbReference type="NCBI Taxonomy" id="2250710"/>
    <lineage>
        <taxon>Bacteria</taxon>
        <taxon>Bacteria division TA06</taxon>
    </lineage>
</organism>
<proteinExistence type="predicted"/>
<evidence type="ECO:0000313" key="1">
    <source>
        <dbReference type="EMBL" id="MBI4725769.1"/>
    </source>
</evidence>
<name>A0A933IAM5_UNCT6</name>
<gene>
    <name evidence="1" type="ORF">HY768_00845</name>
</gene>
<dbReference type="Proteomes" id="UP000736328">
    <property type="component" value="Unassembled WGS sequence"/>
</dbReference>
<reference evidence="1" key="1">
    <citation type="submission" date="2020-07" db="EMBL/GenBank/DDBJ databases">
        <title>Huge and variable diversity of episymbiotic CPR bacteria and DPANN archaea in groundwater ecosystems.</title>
        <authorList>
            <person name="He C.Y."/>
            <person name="Keren R."/>
            <person name="Whittaker M."/>
            <person name="Farag I.F."/>
            <person name="Doudna J."/>
            <person name="Cate J.H.D."/>
            <person name="Banfield J.F."/>
        </authorList>
    </citation>
    <scope>NUCLEOTIDE SEQUENCE</scope>
    <source>
        <strain evidence="1">NC_groundwater_1520_Pr4_B-0.1um_53_5</strain>
    </source>
</reference>
<sequence>MNKSLSYLLFFNLERPNTYKENKTPWQLALEKVPNLDKRLLIIPVDLDAMLENKLFFPRG</sequence>
<accession>A0A933IAM5</accession>